<proteinExistence type="predicted"/>
<comment type="caution">
    <text evidence="1">The sequence shown here is derived from an EMBL/GenBank/DDBJ whole genome shotgun (WGS) entry which is preliminary data.</text>
</comment>
<protein>
    <submittedName>
        <fullName evidence="1">Uncharacterized protein</fullName>
    </submittedName>
</protein>
<reference evidence="1" key="1">
    <citation type="journal article" date="2015" name="Nature">
        <title>Complex archaea that bridge the gap between prokaryotes and eukaryotes.</title>
        <authorList>
            <person name="Spang A."/>
            <person name="Saw J.H."/>
            <person name="Jorgensen S.L."/>
            <person name="Zaremba-Niedzwiedzka K."/>
            <person name="Martijn J."/>
            <person name="Lind A.E."/>
            <person name="van Eijk R."/>
            <person name="Schleper C."/>
            <person name="Guy L."/>
            <person name="Ettema T.J."/>
        </authorList>
    </citation>
    <scope>NUCLEOTIDE SEQUENCE</scope>
</reference>
<organism evidence="1">
    <name type="scientific">marine sediment metagenome</name>
    <dbReference type="NCBI Taxonomy" id="412755"/>
    <lineage>
        <taxon>unclassified sequences</taxon>
        <taxon>metagenomes</taxon>
        <taxon>ecological metagenomes</taxon>
    </lineage>
</organism>
<dbReference type="EMBL" id="LAZR01047531">
    <property type="protein sequence ID" value="KKK94006.1"/>
    <property type="molecule type" value="Genomic_DNA"/>
</dbReference>
<sequence>MKKNQVRVYCKKCKGGDNHVWKGTLHEWAVELSRIKAPAWFKYILRHEKAHPGHTFMVEYPTKTVPFNSSNQEEEVT</sequence>
<accession>A0A0F9CBC0</accession>
<name>A0A0F9CBC0_9ZZZZ</name>
<evidence type="ECO:0000313" key="1">
    <source>
        <dbReference type="EMBL" id="KKK94006.1"/>
    </source>
</evidence>
<gene>
    <name evidence="1" type="ORF">LCGC14_2687180</name>
</gene>
<dbReference type="AlphaFoldDB" id="A0A0F9CBC0"/>